<dbReference type="Pfam" id="PF01636">
    <property type="entry name" value="APH"/>
    <property type="match status" value="1"/>
</dbReference>
<dbReference type="HOGENOM" id="CLU_965627_0_0_0"/>
<keyword evidence="2" id="KW-0808">Transferase</keyword>
<dbReference type="KEGG" id="fgi:OP10G_4561"/>
<dbReference type="InterPro" id="IPR051678">
    <property type="entry name" value="AGP_Transferase"/>
</dbReference>
<dbReference type="STRING" id="661478.OP10G_4561"/>
<dbReference type="PANTHER" id="PTHR21310">
    <property type="entry name" value="AMINOGLYCOSIDE PHOSPHOTRANSFERASE-RELATED-RELATED"/>
    <property type="match status" value="1"/>
</dbReference>
<dbReference type="eggNOG" id="COG3173">
    <property type="taxonomic scope" value="Bacteria"/>
</dbReference>
<sequence length="304" mass="33920">MEATAEQVATALAEIFDPVSVSNVSLVGRGYEAEIFGFELAGEKLVLRLFHHAADDERAAKEFTVQARLHRLGYPVPQVHLTLSSGESELRRPLVVMKWVDGTSLGADFWGGTFERKQAAEDQLYRLMADLHLLRVDDVFGPACDVSLREEVAAMKRLASTSHGLRPVFDWLLEQASHLPEEPACVVHGDFHANNVLRASDSSVVIDWSNCRPGDYRWDVAWIRLLVRADEQEDGGSRALATYERYSGRRPVRLDFFEVLGATKILLEAESDSRAKPAADFVAYLISLIEKRTSISVARDPIGR</sequence>
<feature type="domain" description="Aminoglycoside phosphotransferase" evidence="1">
    <location>
        <begin position="25"/>
        <end position="249"/>
    </location>
</feature>
<dbReference type="AlphaFoldDB" id="A0A068NZ44"/>
<evidence type="ECO:0000313" key="2">
    <source>
        <dbReference type="EMBL" id="AIE87929.1"/>
    </source>
</evidence>
<dbReference type="Gene3D" id="3.30.200.20">
    <property type="entry name" value="Phosphorylase Kinase, domain 1"/>
    <property type="match status" value="1"/>
</dbReference>
<proteinExistence type="predicted"/>
<dbReference type="Gene3D" id="3.90.1200.10">
    <property type="match status" value="1"/>
</dbReference>
<evidence type="ECO:0000259" key="1">
    <source>
        <dbReference type="Pfam" id="PF01636"/>
    </source>
</evidence>
<evidence type="ECO:0000313" key="3">
    <source>
        <dbReference type="Proteomes" id="UP000027982"/>
    </source>
</evidence>
<dbReference type="RefSeq" id="WP_025228196.1">
    <property type="nucleotide sequence ID" value="NZ_CP007139.1"/>
</dbReference>
<accession>A0A068NZ44</accession>
<gene>
    <name evidence="2" type="ORF">OP10G_4561</name>
</gene>
<keyword evidence="3" id="KW-1185">Reference proteome</keyword>
<organism evidence="2 3">
    <name type="scientific">Fimbriimonas ginsengisoli Gsoil 348</name>
    <dbReference type="NCBI Taxonomy" id="661478"/>
    <lineage>
        <taxon>Bacteria</taxon>
        <taxon>Bacillati</taxon>
        <taxon>Armatimonadota</taxon>
        <taxon>Fimbriimonadia</taxon>
        <taxon>Fimbriimonadales</taxon>
        <taxon>Fimbriimonadaceae</taxon>
        <taxon>Fimbriimonas</taxon>
    </lineage>
</organism>
<dbReference type="InterPro" id="IPR002575">
    <property type="entry name" value="Aminoglycoside_PTrfase"/>
</dbReference>
<reference evidence="2 3" key="1">
    <citation type="journal article" date="2014" name="PLoS ONE">
        <title>The first complete genome sequence of the class fimbriimonadia in the phylum armatimonadetes.</title>
        <authorList>
            <person name="Hu Z.Y."/>
            <person name="Wang Y.Z."/>
            <person name="Im W.T."/>
            <person name="Wang S.Y."/>
            <person name="Zhao G.P."/>
            <person name="Zheng H.J."/>
            <person name="Quan Z.X."/>
        </authorList>
    </citation>
    <scope>NUCLEOTIDE SEQUENCE [LARGE SCALE GENOMIC DNA]</scope>
    <source>
        <strain evidence="2">Gsoil 348</strain>
    </source>
</reference>
<dbReference type="OrthoDB" id="3806873at2"/>
<dbReference type="InterPro" id="IPR011009">
    <property type="entry name" value="Kinase-like_dom_sf"/>
</dbReference>
<dbReference type="EMBL" id="CP007139">
    <property type="protein sequence ID" value="AIE87929.1"/>
    <property type="molecule type" value="Genomic_DNA"/>
</dbReference>
<dbReference type="Proteomes" id="UP000027982">
    <property type="component" value="Chromosome"/>
</dbReference>
<name>A0A068NZ44_FIMGI</name>
<dbReference type="SUPFAM" id="SSF56112">
    <property type="entry name" value="Protein kinase-like (PK-like)"/>
    <property type="match status" value="1"/>
</dbReference>
<dbReference type="GO" id="GO:0016740">
    <property type="term" value="F:transferase activity"/>
    <property type="evidence" value="ECO:0007669"/>
    <property type="project" value="UniProtKB-KW"/>
</dbReference>
<protein>
    <submittedName>
        <fullName evidence="2">Phosphotransferase enzyme family</fullName>
    </submittedName>
</protein>